<organism evidence="3 4">
    <name type="scientific">Sphingobacterium corticis</name>
    <dbReference type="NCBI Taxonomy" id="1812823"/>
    <lineage>
        <taxon>Bacteria</taxon>
        <taxon>Pseudomonadati</taxon>
        <taxon>Bacteroidota</taxon>
        <taxon>Sphingobacteriia</taxon>
        <taxon>Sphingobacteriales</taxon>
        <taxon>Sphingobacteriaceae</taxon>
        <taxon>Sphingobacterium</taxon>
    </lineage>
</organism>
<protein>
    <submittedName>
        <fullName evidence="3">MbnP family protein</fullName>
    </submittedName>
</protein>
<comment type="caution">
    <text evidence="3">The sequence shown here is derived from an EMBL/GenBank/DDBJ whole genome shotgun (WGS) entry which is preliminary data.</text>
</comment>
<dbReference type="EMBL" id="JBHUMA010000004">
    <property type="protein sequence ID" value="MFD2597637.1"/>
    <property type="molecule type" value="Genomic_DNA"/>
</dbReference>
<proteinExistence type="predicted"/>
<keyword evidence="4" id="KW-1185">Reference proteome</keyword>
<feature type="domain" description="Copper-binding protein MbnP-like" evidence="2">
    <location>
        <begin position="39"/>
        <end position="248"/>
    </location>
</feature>
<reference evidence="4" key="1">
    <citation type="journal article" date="2019" name="Int. J. Syst. Evol. Microbiol.">
        <title>The Global Catalogue of Microorganisms (GCM) 10K type strain sequencing project: providing services to taxonomists for standard genome sequencing and annotation.</title>
        <authorList>
            <consortium name="The Broad Institute Genomics Platform"/>
            <consortium name="The Broad Institute Genome Sequencing Center for Infectious Disease"/>
            <person name="Wu L."/>
            <person name="Ma J."/>
        </authorList>
    </citation>
    <scope>NUCLEOTIDE SEQUENCE [LARGE SCALE GENOMIC DNA]</scope>
    <source>
        <strain evidence="4">KCTC 42248</strain>
    </source>
</reference>
<sequence>MNRYFTISRKIYVFATLLCVASFTACSKDELQENQSSSNTLRLQFDSKFGDQDFELKKRYPYRTASGTAESDLELSFDRLRYWVSNVKLVKADGSEVAIPESYYLIEETGAITVPHLKQDEQYPATKRDEVTIPHVEAGSYNAIKFSIGVEPKYNDNITLRAGELGLLNGMGFSDGWMWFTSYIFQKLDATMYSGTESKSLRWDSGSNALYEGAEKSITFPSAITIDQKQGLNVHVKVDVRELLTTSNDPWQNNMITQSTPELMLAFRNALLEKAMQLESATAITE</sequence>
<dbReference type="InterPro" id="IPR046863">
    <property type="entry name" value="MbnP-like_dom"/>
</dbReference>
<accession>A0ABW5NID5</accession>
<gene>
    <name evidence="3" type="ORF">ACFSQ3_01630</name>
</gene>
<dbReference type="Pfam" id="PF20243">
    <property type="entry name" value="MbnP"/>
    <property type="match status" value="1"/>
</dbReference>
<dbReference type="Proteomes" id="UP001597393">
    <property type="component" value="Unassembled WGS sequence"/>
</dbReference>
<name>A0ABW5NID5_9SPHI</name>
<evidence type="ECO:0000313" key="4">
    <source>
        <dbReference type="Proteomes" id="UP001597393"/>
    </source>
</evidence>
<evidence type="ECO:0000259" key="2">
    <source>
        <dbReference type="Pfam" id="PF20243"/>
    </source>
</evidence>
<keyword evidence="1" id="KW-0732">Signal</keyword>
<evidence type="ECO:0000256" key="1">
    <source>
        <dbReference type="SAM" id="SignalP"/>
    </source>
</evidence>
<evidence type="ECO:0000313" key="3">
    <source>
        <dbReference type="EMBL" id="MFD2597637.1"/>
    </source>
</evidence>
<feature type="signal peptide" evidence="1">
    <location>
        <begin position="1"/>
        <end position="27"/>
    </location>
</feature>
<feature type="chain" id="PRO_5046362215" evidence="1">
    <location>
        <begin position="28"/>
        <end position="286"/>
    </location>
</feature>
<dbReference type="PROSITE" id="PS51257">
    <property type="entry name" value="PROKAR_LIPOPROTEIN"/>
    <property type="match status" value="1"/>
</dbReference>